<evidence type="ECO:0000256" key="1">
    <source>
        <dbReference type="SAM" id="Phobius"/>
    </source>
</evidence>
<keyword evidence="1" id="KW-1133">Transmembrane helix</keyword>
<dbReference type="HOGENOM" id="CLU_041942_1_0_1"/>
<proteinExistence type="predicted"/>
<name>A0A0C3FB21_PILCF</name>
<keyword evidence="1" id="KW-0472">Membrane</keyword>
<reference evidence="2 3" key="1">
    <citation type="submission" date="2014-04" db="EMBL/GenBank/DDBJ databases">
        <authorList>
            <consortium name="DOE Joint Genome Institute"/>
            <person name="Kuo A."/>
            <person name="Tarkka M."/>
            <person name="Buscot F."/>
            <person name="Kohler A."/>
            <person name="Nagy L.G."/>
            <person name="Floudas D."/>
            <person name="Copeland A."/>
            <person name="Barry K.W."/>
            <person name="Cichocki N."/>
            <person name="Veneault-Fourrey C."/>
            <person name="LaButti K."/>
            <person name="Lindquist E.A."/>
            <person name="Lipzen A."/>
            <person name="Lundell T."/>
            <person name="Morin E."/>
            <person name="Murat C."/>
            <person name="Sun H."/>
            <person name="Tunlid A."/>
            <person name="Henrissat B."/>
            <person name="Grigoriev I.V."/>
            <person name="Hibbett D.S."/>
            <person name="Martin F."/>
            <person name="Nordberg H.P."/>
            <person name="Cantor M.N."/>
            <person name="Hua S.X."/>
        </authorList>
    </citation>
    <scope>NUCLEOTIDE SEQUENCE [LARGE SCALE GENOMIC DNA]</scope>
    <source>
        <strain evidence="2 3">F 1598</strain>
    </source>
</reference>
<dbReference type="InParanoid" id="A0A0C3FB21"/>
<feature type="transmembrane region" description="Helical" evidence="1">
    <location>
        <begin position="157"/>
        <end position="180"/>
    </location>
</feature>
<keyword evidence="3" id="KW-1185">Reference proteome</keyword>
<reference evidence="3" key="2">
    <citation type="submission" date="2015-01" db="EMBL/GenBank/DDBJ databases">
        <title>Evolutionary Origins and Diversification of the Mycorrhizal Mutualists.</title>
        <authorList>
            <consortium name="DOE Joint Genome Institute"/>
            <consortium name="Mycorrhizal Genomics Consortium"/>
            <person name="Kohler A."/>
            <person name="Kuo A."/>
            <person name="Nagy L.G."/>
            <person name="Floudas D."/>
            <person name="Copeland A."/>
            <person name="Barry K.W."/>
            <person name="Cichocki N."/>
            <person name="Veneault-Fourrey C."/>
            <person name="LaButti K."/>
            <person name="Lindquist E.A."/>
            <person name="Lipzen A."/>
            <person name="Lundell T."/>
            <person name="Morin E."/>
            <person name="Murat C."/>
            <person name="Riley R."/>
            <person name="Ohm R."/>
            <person name="Sun H."/>
            <person name="Tunlid A."/>
            <person name="Henrissat B."/>
            <person name="Grigoriev I.V."/>
            <person name="Hibbett D.S."/>
            <person name="Martin F."/>
        </authorList>
    </citation>
    <scope>NUCLEOTIDE SEQUENCE [LARGE SCALE GENOMIC DNA]</scope>
    <source>
        <strain evidence="3">F 1598</strain>
    </source>
</reference>
<accession>A0A0C3FB21</accession>
<keyword evidence="1" id="KW-0812">Transmembrane</keyword>
<organism evidence="2 3">
    <name type="scientific">Piloderma croceum (strain F 1598)</name>
    <dbReference type="NCBI Taxonomy" id="765440"/>
    <lineage>
        <taxon>Eukaryota</taxon>
        <taxon>Fungi</taxon>
        <taxon>Dikarya</taxon>
        <taxon>Basidiomycota</taxon>
        <taxon>Agaricomycotina</taxon>
        <taxon>Agaricomycetes</taxon>
        <taxon>Agaricomycetidae</taxon>
        <taxon>Atheliales</taxon>
        <taxon>Atheliaceae</taxon>
        <taxon>Piloderma</taxon>
    </lineage>
</organism>
<dbReference type="Proteomes" id="UP000054166">
    <property type="component" value="Unassembled WGS sequence"/>
</dbReference>
<sequence length="390" mass="44603">MERCPTETLHQIFAIACIDGGYTARSLSQVSHTIRHKSRYSLFHSVSCHTSAQVLSFARILEETPTHLRVVRHLCLMVSYAPRDVCLHGQAAVIEHAPRRRRASFGSFSFRAPSRRFGINSTPIFLEDDQKRDEDEDDGQKQLIRLDGHLHRAIMRILSISAPFLYTLSLYVDCFSWLFFPFPPSFPSLTDLSLKHPFKTGIFRSDALIFLKSCPKLRRLVLTGYTRIIDPWEVIDRIKAFGPLVSHLCMPYNAQNMPVFLEALKSSMMPTGASTSTTPTPTITTLQIFPQTLERLFIHSFNRRGEPFARVCSMLPNAKRLFLVERTWDNNNKSGPTERGMRVREGEREGHLGAWEAMWIDVMCGGDGYWVYPDGYSEEMTLGRVPFTHI</sequence>
<evidence type="ECO:0000313" key="3">
    <source>
        <dbReference type="Proteomes" id="UP000054166"/>
    </source>
</evidence>
<evidence type="ECO:0000313" key="2">
    <source>
        <dbReference type="EMBL" id="KIM76926.1"/>
    </source>
</evidence>
<dbReference type="EMBL" id="KN833030">
    <property type="protein sequence ID" value="KIM76926.1"/>
    <property type="molecule type" value="Genomic_DNA"/>
</dbReference>
<dbReference type="OrthoDB" id="3256367at2759"/>
<dbReference type="AlphaFoldDB" id="A0A0C3FB21"/>
<protein>
    <submittedName>
        <fullName evidence="2">Uncharacterized protein</fullName>
    </submittedName>
</protein>
<gene>
    <name evidence="2" type="ORF">PILCRDRAFT_825931</name>
</gene>